<organism evidence="3 4">
    <name type="scientific">Cyclotella atomus</name>
    <dbReference type="NCBI Taxonomy" id="382360"/>
    <lineage>
        <taxon>Eukaryota</taxon>
        <taxon>Sar</taxon>
        <taxon>Stramenopiles</taxon>
        <taxon>Ochrophyta</taxon>
        <taxon>Bacillariophyta</taxon>
        <taxon>Coscinodiscophyceae</taxon>
        <taxon>Thalassiosirophycidae</taxon>
        <taxon>Stephanodiscales</taxon>
        <taxon>Stephanodiscaceae</taxon>
        <taxon>Cyclotella</taxon>
    </lineage>
</organism>
<name>A0ABD3P3H2_9STRA</name>
<evidence type="ECO:0000313" key="3">
    <source>
        <dbReference type="EMBL" id="KAL3782381.1"/>
    </source>
</evidence>
<dbReference type="EMBL" id="JALLPJ020000809">
    <property type="protein sequence ID" value="KAL3782381.1"/>
    <property type="molecule type" value="Genomic_DNA"/>
</dbReference>
<keyword evidence="2" id="KW-1133">Transmembrane helix</keyword>
<keyword evidence="4" id="KW-1185">Reference proteome</keyword>
<sequence length="903" mass="99178">MSRYDPNSMTRVLNLEKYDFREKSSACSSDSEDESINGIFKTEEGLATTNAAFETAQAKGDAGKPPRSGLFGIKRLGLSRKDRERDADAAAGVKSDTDSKLRESVGANCDSTLRGSVESRGDETYMTLGTALTGDHFNALLKAHGAYDNVSDDEEDDDNEADNKGAVEDYWKATEPSKVIRDATVLTAFPKDDEEEVPISDRIGDRWKAERRHTSNSMLTAPFDDDNVDLSGHLDDDIEDDLLKFAEAMVMKDSMPDGGEKKKRPMFKSSTSICTDVVSTADTEKVKNSGLDENDSEEDDEEQQQLNKKPFVTRSSIERLRNFLTGGHPAPSSPGETYDLGSSFRVPTKKKAKKDKKAWKRRTSDGTTDSMWSWSQAGNVVSSGFNRRASNDSHRSNNSGNYSNDDDDDKSHTSGGTFDNTWLGLGNIAQKNGRGGASWRDSRRITLTPFVDYDGDSFHSQRSTPYRMGERTLKRCISIMFVLAVVVLSGALIAINVASKDDTLGETLTRDTPLSALTEEEKLAVAKTVNEACSSSAIEQSDGRRKCQQICHDHFCCFDDSKDGYNCQDDPNKSCSIYAGCIVLIEDLINGGSASGSGMEHVSVSTLASRISDACSNIKTSMGKLECHQACDDHMCCFEPDPSKSCRHDEKMECSVYEACAALPIATDKDANSVVAPSGPLPTSGTSEPNNNPNLPSWDTAEAYDGNDVQKIDYADDDVLQEGNVVTNGPENQSSNESQEFIPLVYSDDNEENTQFVPLYGSLESSEGVTEQDVDSVCQNISDSSNKYMCAKLCSDYMCCFESDEEKACLTNTDCSVYGSCVLLGNDFVFDAYLDSDDEPTNVDDQYTYDDDMYIVDTEGDDEADAYDSTFYHIGNRTLLDSNLSSMKEERVIHEKILVEGTQ</sequence>
<accession>A0ABD3P3H2</accession>
<dbReference type="AlphaFoldDB" id="A0ABD3P3H2"/>
<evidence type="ECO:0000256" key="1">
    <source>
        <dbReference type="SAM" id="MobiDB-lite"/>
    </source>
</evidence>
<feature type="compositionally biased region" description="Acidic residues" evidence="1">
    <location>
        <begin position="292"/>
        <end position="303"/>
    </location>
</feature>
<protein>
    <submittedName>
        <fullName evidence="3">Uncharacterized protein</fullName>
    </submittedName>
</protein>
<keyword evidence="2" id="KW-0812">Transmembrane</keyword>
<feature type="region of interest" description="Disordered" evidence="1">
    <location>
        <begin position="671"/>
        <end position="696"/>
    </location>
</feature>
<evidence type="ECO:0000256" key="2">
    <source>
        <dbReference type="SAM" id="Phobius"/>
    </source>
</evidence>
<feature type="compositionally biased region" description="Polar residues" evidence="1">
    <location>
        <begin position="681"/>
        <end position="696"/>
    </location>
</feature>
<reference evidence="3 4" key="1">
    <citation type="submission" date="2024-10" db="EMBL/GenBank/DDBJ databases">
        <title>Updated reference genomes for cyclostephanoid diatoms.</title>
        <authorList>
            <person name="Roberts W.R."/>
            <person name="Alverson A.J."/>
        </authorList>
    </citation>
    <scope>NUCLEOTIDE SEQUENCE [LARGE SCALE GENOMIC DNA]</scope>
    <source>
        <strain evidence="3 4">AJA010-31</strain>
    </source>
</reference>
<gene>
    <name evidence="3" type="ORF">ACHAWO_008324</name>
</gene>
<keyword evidence="2" id="KW-0472">Membrane</keyword>
<evidence type="ECO:0000313" key="4">
    <source>
        <dbReference type="Proteomes" id="UP001530400"/>
    </source>
</evidence>
<comment type="caution">
    <text evidence="3">The sequence shown here is derived from an EMBL/GenBank/DDBJ whole genome shotgun (WGS) entry which is preliminary data.</text>
</comment>
<proteinExistence type="predicted"/>
<dbReference type="Proteomes" id="UP001530400">
    <property type="component" value="Unassembled WGS sequence"/>
</dbReference>
<feature type="region of interest" description="Disordered" evidence="1">
    <location>
        <begin position="82"/>
        <end position="102"/>
    </location>
</feature>
<feature type="region of interest" description="Disordered" evidence="1">
    <location>
        <begin position="57"/>
        <end position="76"/>
    </location>
</feature>
<feature type="compositionally biased region" description="Polar residues" evidence="1">
    <location>
        <begin position="365"/>
        <end position="385"/>
    </location>
</feature>
<feature type="compositionally biased region" description="Basic residues" evidence="1">
    <location>
        <begin position="347"/>
        <end position="361"/>
    </location>
</feature>
<feature type="region of interest" description="Disordered" evidence="1">
    <location>
        <begin position="279"/>
        <end position="415"/>
    </location>
</feature>
<feature type="transmembrane region" description="Helical" evidence="2">
    <location>
        <begin position="476"/>
        <end position="498"/>
    </location>
</feature>